<accession>W4RV73</accession>
<evidence type="ECO:0000313" key="3">
    <source>
        <dbReference type="Proteomes" id="UP000018949"/>
    </source>
</evidence>
<organism evidence="2 3">
    <name type="scientific">Mesobacillus boroniphilus JCM 21738</name>
    <dbReference type="NCBI Taxonomy" id="1294265"/>
    <lineage>
        <taxon>Bacteria</taxon>
        <taxon>Bacillati</taxon>
        <taxon>Bacillota</taxon>
        <taxon>Bacilli</taxon>
        <taxon>Bacillales</taxon>
        <taxon>Bacillaceae</taxon>
        <taxon>Mesobacillus</taxon>
    </lineage>
</organism>
<evidence type="ECO:0000313" key="2">
    <source>
        <dbReference type="EMBL" id="GAE48206.1"/>
    </source>
</evidence>
<gene>
    <name evidence="2" type="ORF">JCM21738_5291</name>
</gene>
<proteinExistence type="predicted"/>
<keyword evidence="1" id="KW-0472">Membrane</keyword>
<feature type="transmembrane region" description="Helical" evidence="1">
    <location>
        <begin position="33"/>
        <end position="56"/>
    </location>
</feature>
<name>W4RV73_9BACI</name>
<dbReference type="Proteomes" id="UP000018949">
    <property type="component" value="Unassembled WGS sequence"/>
</dbReference>
<sequence length="71" mass="8815">MIKKIVFIFIFVIFILIYEYITMLPEPWGYFRYGWWGILHSAIVDPVILLFLLGFYKWIQWLDRKQVKIRD</sequence>
<keyword evidence="1" id="KW-0812">Transmembrane</keyword>
<reference evidence="2 3" key="1">
    <citation type="submission" date="2013-12" db="EMBL/GenBank/DDBJ databases">
        <title>NBRP : Genome information of microbial organism related human and environment.</title>
        <authorList>
            <person name="Hattori M."/>
            <person name="Oshima K."/>
            <person name="Inaba H."/>
            <person name="Suda W."/>
            <person name="Sakamoto M."/>
            <person name="Iino T."/>
            <person name="Kitahara M."/>
            <person name="Oshida Y."/>
            <person name="Iida T."/>
            <person name="Kudo T."/>
            <person name="Itoh T."/>
            <person name="Ahmed I."/>
            <person name="Ohkuma M."/>
        </authorList>
    </citation>
    <scope>NUCLEOTIDE SEQUENCE [LARGE SCALE GENOMIC DNA]</scope>
    <source>
        <strain evidence="2 3">JCM 21738</strain>
    </source>
</reference>
<dbReference type="EMBL" id="BAUW01000140">
    <property type="protein sequence ID" value="GAE48206.1"/>
    <property type="molecule type" value="Genomic_DNA"/>
</dbReference>
<protein>
    <submittedName>
        <fullName evidence="2">Uncharacterized protein</fullName>
    </submittedName>
</protein>
<dbReference type="AlphaFoldDB" id="W4RV73"/>
<dbReference type="eggNOG" id="ENOG5032VSH">
    <property type="taxonomic scope" value="Bacteria"/>
</dbReference>
<evidence type="ECO:0000256" key="1">
    <source>
        <dbReference type="SAM" id="Phobius"/>
    </source>
</evidence>
<keyword evidence="3" id="KW-1185">Reference proteome</keyword>
<comment type="caution">
    <text evidence="2">The sequence shown here is derived from an EMBL/GenBank/DDBJ whole genome shotgun (WGS) entry which is preliminary data.</text>
</comment>
<keyword evidence="1" id="KW-1133">Transmembrane helix</keyword>
<feature type="transmembrane region" description="Helical" evidence="1">
    <location>
        <begin position="5"/>
        <end position="21"/>
    </location>
</feature>